<name>A0A6C0B114_9ZZZZ</name>
<dbReference type="EMBL" id="MN739041">
    <property type="protein sequence ID" value="QHS85153.1"/>
    <property type="molecule type" value="Genomic_DNA"/>
</dbReference>
<accession>A0A6C0B114</accession>
<organism evidence="1">
    <name type="scientific">viral metagenome</name>
    <dbReference type="NCBI Taxonomy" id="1070528"/>
    <lineage>
        <taxon>unclassified sequences</taxon>
        <taxon>metagenomes</taxon>
        <taxon>organismal metagenomes</taxon>
    </lineage>
</organism>
<dbReference type="AlphaFoldDB" id="A0A6C0B114"/>
<proteinExistence type="predicted"/>
<reference evidence="1" key="1">
    <citation type="journal article" date="2020" name="Nature">
        <title>Giant virus diversity and host interactions through global metagenomics.</title>
        <authorList>
            <person name="Schulz F."/>
            <person name="Roux S."/>
            <person name="Paez-Espino D."/>
            <person name="Jungbluth S."/>
            <person name="Walsh D.A."/>
            <person name="Denef V.J."/>
            <person name="McMahon K.D."/>
            <person name="Konstantinidis K.T."/>
            <person name="Eloe-Fadrosh E.A."/>
            <person name="Kyrpides N.C."/>
            <person name="Woyke T."/>
        </authorList>
    </citation>
    <scope>NUCLEOTIDE SEQUENCE</scope>
    <source>
        <strain evidence="1">GVMAG-M-3300009182-67</strain>
    </source>
</reference>
<evidence type="ECO:0000313" key="1">
    <source>
        <dbReference type="EMBL" id="QHS85153.1"/>
    </source>
</evidence>
<sequence length="220" mass="26081">MDDETYKVVKKINLEDSTDFWNLDENSGYRKFRASDGRDYKVWIGNKNQTFQKSWWYTVTNQQETAETLAKVRKDLETLLNYIYNNADLWSNNPIAFGIYHTFDLHLNKQFEYLETRPNQDGILGLNKPKELTVLEVPIDNKKINYELGTKRNIMLTLRNQNTGELRNYKDILDLAIHELTHTTCNDVRWIPESKGGNHRDPYPSYHRLMRTWARECGII</sequence>
<protein>
    <submittedName>
        <fullName evidence="1">Uncharacterized protein</fullName>
    </submittedName>
</protein>